<evidence type="ECO:0000313" key="2">
    <source>
        <dbReference type="Proteomes" id="UP000628840"/>
    </source>
</evidence>
<evidence type="ECO:0008006" key="3">
    <source>
        <dbReference type="Google" id="ProtNLM"/>
    </source>
</evidence>
<dbReference type="AlphaFoldDB" id="A0A830EVW6"/>
<dbReference type="Proteomes" id="UP000628840">
    <property type="component" value="Unassembled WGS sequence"/>
</dbReference>
<organism evidence="1 2">
    <name type="scientific">Halarchaeum grantii</name>
    <dbReference type="NCBI Taxonomy" id="1193105"/>
    <lineage>
        <taxon>Archaea</taxon>
        <taxon>Methanobacteriati</taxon>
        <taxon>Methanobacteriota</taxon>
        <taxon>Stenosarchaea group</taxon>
        <taxon>Halobacteria</taxon>
        <taxon>Halobacteriales</taxon>
        <taxon>Halobacteriaceae</taxon>
    </lineage>
</organism>
<proteinExistence type="predicted"/>
<dbReference type="SUPFAM" id="SSF55729">
    <property type="entry name" value="Acyl-CoA N-acyltransferases (Nat)"/>
    <property type="match status" value="1"/>
</dbReference>
<reference evidence="1 2" key="1">
    <citation type="journal article" date="2019" name="Int. J. Syst. Evol. Microbiol.">
        <title>The Global Catalogue of Microorganisms (GCM) 10K type strain sequencing project: providing services to taxonomists for standard genome sequencing and annotation.</title>
        <authorList>
            <consortium name="The Broad Institute Genomics Platform"/>
            <consortium name="The Broad Institute Genome Sequencing Center for Infectious Disease"/>
            <person name="Wu L."/>
            <person name="Ma J."/>
        </authorList>
    </citation>
    <scope>NUCLEOTIDE SEQUENCE [LARGE SCALE GENOMIC DNA]</scope>
    <source>
        <strain evidence="1 2">JCM 19585</strain>
    </source>
</reference>
<sequence length="129" mass="13327">MTVRDAAPSDVDAVADLVGVPSRAAERLLRERAVLLAERDGDATGALAYDADADAVHVTRLVGDAEAVAALLEEPIAFARAETIPVEVVVPASASGALDAVANAGFEDVGDGPRFAGERTARYRLAVEE</sequence>
<evidence type="ECO:0000313" key="1">
    <source>
        <dbReference type="EMBL" id="GGL35958.1"/>
    </source>
</evidence>
<accession>A0A830EVW6</accession>
<dbReference type="Gene3D" id="3.40.630.30">
    <property type="match status" value="1"/>
</dbReference>
<name>A0A830EVW6_9EURY</name>
<dbReference type="InterPro" id="IPR016181">
    <property type="entry name" value="Acyl_CoA_acyltransferase"/>
</dbReference>
<keyword evidence="2" id="KW-1185">Reference proteome</keyword>
<dbReference type="EMBL" id="BMPF01000002">
    <property type="protein sequence ID" value="GGL35958.1"/>
    <property type="molecule type" value="Genomic_DNA"/>
</dbReference>
<comment type="caution">
    <text evidence="1">The sequence shown here is derived from an EMBL/GenBank/DDBJ whole genome shotgun (WGS) entry which is preliminary data.</text>
</comment>
<protein>
    <recommendedName>
        <fullName evidence="3">N-acetyltransferase domain-containing protein</fullName>
    </recommendedName>
</protein>
<gene>
    <name evidence="1" type="ORF">GCM10009037_19450</name>
</gene>